<name>A0ABQ4BC59_9ACTN</name>
<dbReference type="EMBL" id="BOMS01000057">
    <property type="protein sequence ID" value="GIE68281.1"/>
    <property type="molecule type" value="Genomic_DNA"/>
</dbReference>
<accession>A0ABQ4BC59</accession>
<gene>
    <name evidence="1" type="ORF">Apa02nite_043890</name>
</gene>
<comment type="caution">
    <text evidence="1">The sequence shown here is derived from an EMBL/GenBank/DDBJ whole genome shotgun (WGS) entry which is preliminary data.</text>
</comment>
<organism evidence="1 2">
    <name type="scientific">Actinoplanes palleronii</name>
    <dbReference type="NCBI Taxonomy" id="113570"/>
    <lineage>
        <taxon>Bacteria</taxon>
        <taxon>Bacillati</taxon>
        <taxon>Actinomycetota</taxon>
        <taxon>Actinomycetes</taxon>
        <taxon>Micromonosporales</taxon>
        <taxon>Micromonosporaceae</taxon>
        <taxon>Actinoplanes</taxon>
    </lineage>
</organism>
<reference evidence="1 2" key="1">
    <citation type="submission" date="2021-01" db="EMBL/GenBank/DDBJ databases">
        <title>Whole genome shotgun sequence of Actinoplanes palleronii NBRC 14916.</title>
        <authorList>
            <person name="Komaki H."/>
            <person name="Tamura T."/>
        </authorList>
    </citation>
    <scope>NUCLEOTIDE SEQUENCE [LARGE SCALE GENOMIC DNA]</scope>
    <source>
        <strain evidence="1 2">NBRC 14916</strain>
    </source>
</reference>
<keyword evidence="2" id="KW-1185">Reference proteome</keyword>
<evidence type="ECO:0000313" key="2">
    <source>
        <dbReference type="Proteomes" id="UP000624709"/>
    </source>
</evidence>
<proteinExistence type="predicted"/>
<protein>
    <submittedName>
        <fullName evidence="1">Uncharacterized protein</fullName>
    </submittedName>
</protein>
<evidence type="ECO:0000313" key="1">
    <source>
        <dbReference type="EMBL" id="GIE68281.1"/>
    </source>
</evidence>
<dbReference type="Proteomes" id="UP000624709">
    <property type="component" value="Unassembled WGS sequence"/>
</dbReference>
<sequence length="156" mass="16851">MAGMSSAPTSGRVLTRLDTEILVTQGMIVLLDDAGDYGLAERGWLSVTPNCVVAISAGATDHYARVIVEVWDAAPPPAAGWESGKAARVRLDSGYLEIQPTDTHVLRIGPPGRYELRVYTAGRSRIAELTPRAGIDELRGVESFLFQFWPAVESLP</sequence>